<dbReference type="PANTHER" id="PTHR35848:SF6">
    <property type="entry name" value="CUPIN TYPE-2 DOMAIN-CONTAINING PROTEIN"/>
    <property type="match status" value="1"/>
</dbReference>
<evidence type="ECO:0000259" key="3">
    <source>
        <dbReference type="Pfam" id="PF07883"/>
    </source>
</evidence>
<dbReference type="InterPro" id="IPR014710">
    <property type="entry name" value="RmlC-like_jellyroll"/>
</dbReference>
<dbReference type="InterPro" id="IPR051610">
    <property type="entry name" value="GPI/OXD"/>
</dbReference>
<dbReference type="AlphaFoldDB" id="A0A918XC50"/>
<name>A0A918XC50_9ACTN</name>
<dbReference type="SUPFAM" id="SSF51182">
    <property type="entry name" value="RmlC-like cupins"/>
    <property type="match status" value="1"/>
</dbReference>
<dbReference type="Gene3D" id="2.60.120.10">
    <property type="entry name" value="Jelly Rolls"/>
    <property type="match status" value="1"/>
</dbReference>
<dbReference type="EMBL" id="BMXL01000009">
    <property type="protein sequence ID" value="GHD24928.1"/>
    <property type="molecule type" value="Genomic_DNA"/>
</dbReference>
<evidence type="ECO:0000313" key="4">
    <source>
        <dbReference type="EMBL" id="GHD24928.1"/>
    </source>
</evidence>
<dbReference type="InterPro" id="IPR011051">
    <property type="entry name" value="RmlC_Cupin_sf"/>
</dbReference>
<feature type="domain" description="Cupin type-2" evidence="3">
    <location>
        <begin position="46"/>
        <end position="112"/>
    </location>
</feature>
<feature type="region of interest" description="Disordered" evidence="2">
    <location>
        <begin position="1"/>
        <end position="20"/>
    </location>
</feature>
<organism evidence="4 5">
    <name type="scientific">Nocardiopsis kunsanensis</name>
    <dbReference type="NCBI Taxonomy" id="141693"/>
    <lineage>
        <taxon>Bacteria</taxon>
        <taxon>Bacillati</taxon>
        <taxon>Actinomycetota</taxon>
        <taxon>Actinomycetes</taxon>
        <taxon>Streptosporangiales</taxon>
        <taxon>Nocardiopsidaceae</taxon>
        <taxon>Nocardiopsis</taxon>
    </lineage>
</organism>
<dbReference type="Pfam" id="PF07883">
    <property type="entry name" value="Cupin_2"/>
    <property type="match status" value="1"/>
</dbReference>
<reference evidence="4 5" key="1">
    <citation type="journal article" date="2014" name="Int. J. Syst. Evol. Microbiol.">
        <title>Complete genome sequence of Corynebacterium casei LMG S-19264T (=DSM 44701T), isolated from a smear-ripened cheese.</title>
        <authorList>
            <consortium name="US DOE Joint Genome Institute (JGI-PGF)"/>
            <person name="Walter F."/>
            <person name="Albersmeier A."/>
            <person name="Kalinowski J."/>
            <person name="Ruckert C."/>
        </authorList>
    </citation>
    <scope>NUCLEOTIDE SEQUENCE [LARGE SCALE GENOMIC DNA]</scope>
    <source>
        <strain evidence="4 5">KCTC 19473</strain>
    </source>
</reference>
<keyword evidence="5" id="KW-1185">Reference proteome</keyword>
<sequence>MNAPHNLHRDLLSEKPHDHGGEGTVLAHRFHSAPSTSGSVTHIDVAVLPPGVSIGRHRHGNDRETYVVLRGSGVMRIDGNDLRVGRGDVLVNHPFGEHGLANDGTEDLEILVFEVAVGEEHMEGHDES</sequence>
<gene>
    <name evidence="4" type="ORF">GCM10007147_21640</name>
</gene>
<dbReference type="InterPro" id="IPR013096">
    <property type="entry name" value="Cupin_2"/>
</dbReference>
<proteinExistence type="predicted"/>
<accession>A0A918XC50</accession>
<dbReference type="PANTHER" id="PTHR35848">
    <property type="entry name" value="OXALATE-BINDING PROTEIN"/>
    <property type="match status" value="1"/>
</dbReference>
<dbReference type="Proteomes" id="UP000654947">
    <property type="component" value="Unassembled WGS sequence"/>
</dbReference>
<dbReference type="RefSeq" id="WP_193517876.1">
    <property type="nucleotide sequence ID" value="NZ_BMXL01000009.1"/>
</dbReference>
<evidence type="ECO:0000256" key="2">
    <source>
        <dbReference type="SAM" id="MobiDB-lite"/>
    </source>
</evidence>
<evidence type="ECO:0000313" key="5">
    <source>
        <dbReference type="Proteomes" id="UP000654947"/>
    </source>
</evidence>
<comment type="caution">
    <text evidence="4">The sequence shown here is derived from an EMBL/GenBank/DDBJ whole genome shotgun (WGS) entry which is preliminary data.</text>
</comment>
<keyword evidence="1" id="KW-0479">Metal-binding</keyword>
<feature type="compositionally biased region" description="Basic and acidic residues" evidence="2">
    <location>
        <begin position="7"/>
        <end position="20"/>
    </location>
</feature>
<protein>
    <recommendedName>
        <fullName evidence="3">Cupin type-2 domain-containing protein</fullName>
    </recommendedName>
</protein>
<dbReference type="GO" id="GO:0046872">
    <property type="term" value="F:metal ion binding"/>
    <property type="evidence" value="ECO:0007669"/>
    <property type="project" value="UniProtKB-KW"/>
</dbReference>
<evidence type="ECO:0000256" key="1">
    <source>
        <dbReference type="ARBA" id="ARBA00022723"/>
    </source>
</evidence>